<evidence type="ECO:0000313" key="2">
    <source>
        <dbReference type="EMBL" id="EPY01628.1"/>
    </source>
</evidence>
<proteinExistence type="predicted"/>
<dbReference type="CDD" id="cd16387">
    <property type="entry name" value="ParB_N_Srx"/>
    <property type="match status" value="1"/>
</dbReference>
<dbReference type="OrthoDB" id="7353482at2"/>
<sequence>MNIMNDEQMPPEGEAIASFEPVSLLADLKARTTTTPPPDGLPDHLPLSAISLMPDLFQPRGMAENHISELTRVVKSGRVLDPVTVVQVGADTILIDGHHRFEAYRLAGLVTLVPVQYFAGTVDEAVLEAGKANSRAKLSMSVQERMDYAWRLVRMGCFSKAKIADAAVVSDGQVAEMRRVMKVLGDEAFDCDVWLEARKLADGKAGMMPTDEEIEQRLELQAAIYADRMAKVFSTKLATNPALAARAFDMYFGRKLPDLAEHLREYLPDVEGEDADDDY</sequence>
<comment type="caution">
    <text evidence="2">The sequence shown here is derived from an EMBL/GenBank/DDBJ whole genome shotgun (WGS) entry which is preliminary data.</text>
</comment>
<protein>
    <submittedName>
        <fullName evidence="2">Nuclease</fullName>
    </submittedName>
</protein>
<dbReference type="EMBL" id="AQPH01000034">
    <property type="protein sequence ID" value="EPY01628.1"/>
    <property type="molecule type" value="Genomic_DNA"/>
</dbReference>
<dbReference type="InterPro" id="IPR036086">
    <property type="entry name" value="ParB/Sulfiredoxin_sf"/>
</dbReference>
<dbReference type="STRING" id="1316936.K678_09948"/>
<evidence type="ECO:0000313" key="3">
    <source>
        <dbReference type="Proteomes" id="UP000015350"/>
    </source>
</evidence>
<dbReference type="eggNOG" id="COG1475">
    <property type="taxonomic scope" value="Bacteria"/>
</dbReference>
<evidence type="ECO:0000259" key="1">
    <source>
        <dbReference type="SMART" id="SM00470"/>
    </source>
</evidence>
<gene>
    <name evidence="2" type="ORF">K678_09948</name>
</gene>
<dbReference type="AlphaFoldDB" id="S9SC37"/>
<reference evidence="2 3" key="1">
    <citation type="submission" date="2013-04" db="EMBL/GenBank/DDBJ databases">
        <authorList>
            <person name="Kuznetsov B."/>
            <person name="Ivanovsky R."/>
        </authorList>
    </citation>
    <scope>NUCLEOTIDE SEQUENCE [LARGE SCALE GENOMIC DNA]</scope>
    <source>
        <strain evidence="2 3">MGU-K5</strain>
    </source>
</reference>
<dbReference type="Pfam" id="PF02195">
    <property type="entry name" value="ParB_N"/>
    <property type="match status" value="1"/>
</dbReference>
<dbReference type="Gene3D" id="3.90.1530.10">
    <property type="entry name" value="Conserved hypothetical protein from pyrococcus furiosus pfu- 392566-001, ParB domain"/>
    <property type="match status" value="1"/>
</dbReference>
<name>S9SC37_MAGFU</name>
<dbReference type="SUPFAM" id="SSF110849">
    <property type="entry name" value="ParB/Sulfiredoxin"/>
    <property type="match status" value="1"/>
</dbReference>
<dbReference type="InterPro" id="IPR003115">
    <property type="entry name" value="ParB_N"/>
</dbReference>
<dbReference type="SMART" id="SM00470">
    <property type="entry name" value="ParB"/>
    <property type="match status" value="1"/>
</dbReference>
<accession>S9SC37</accession>
<dbReference type="Proteomes" id="UP000015350">
    <property type="component" value="Unassembled WGS sequence"/>
</dbReference>
<dbReference type="RefSeq" id="WP_021132317.1">
    <property type="nucleotide sequence ID" value="NZ_AQPH01000034.1"/>
</dbReference>
<organism evidence="2 3">
    <name type="scientific">Magnetospirillum fulvum MGU-K5</name>
    <dbReference type="NCBI Taxonomy" id="1316936"/>
    <lineage>
        <taxon>Bacteria</taxon>
        <taxon>Pseudomonadati</taxon>
        <taxon>Pseudomonadota</taxon>
        <taxon>Alphaproteobacteria</taxon>
        <taxon>Rhodospirillales</taxon>
        <taxon>Rhodospirillaceae</taxon>
        <taxon>Magnetospirillum</taxon>
    </lineage>
</organism>
<feature type="domain" description="ParB-like N-terminal" evidence="1">
    <location>
        <begin position="43"/>
        <end position="134"/>
    </location>
</feature>